<evidence type="ECO:0000313" key="3">
    <source>
        <dbReference type="Proteomes" id="UP001165160"/>
    </source>
</evidence>
<accession>A0A9W7BTV9</accession>
<dbReference type="Proteomes" id="UP001165160">
    <property type="component" value="Unassembled WGS sequence"/>
</dbReference>
<protein>
    <submittedName>
        <fullName evidence="2">Uncharacterized protein</fullName>
    </submittedName>
</protein>
<evidence type="ECO:0000313" key="2">
    <source>
        <dbReference type="EMBL" id="GMH96396.1"/>
    </source>
</evidence>
<comment type="caution">
    <text evidence="2">The sequence shown here is derived from an EMBL/GenBank/DDBJ whole genome shotgun (WGS) entry which is preliminary data.</text>
</comment>
<keyword evidence="3" id="KW-1185">Reference proteome</keyword>
<organism evidence="2 3">
    <name type="scientific">Triparma verrucosa</name>
    <dbReference type="NCBI Taxonomy" id="1606542"/>
    <lineage>
        <taxon>Eukaryota</taxon>
        <taxon>Sar</taxon>
        <taxon>Stramenopiles</taxon>
        <taxon>Ochrophyta</taxon>
        <taxon>Bolidophyceae</taxon>
        <taxon>Parmales</taxon>
        <taxon>Triparmaceae</taxon>
        <taxon>Triparma</taxon>
    </lineage>
</organism>
<dbReference type="EMBL" id="BRXX01000183">
    <property type="protein sequence ID" value="GMH96396.1"/>
    <property type="molecule type" value="Genomic_DNA"/>
</dbReference>
<name>A0A9W7BTV9_9STRA</name>
<dbReference type="AlphaFoldDB" id="A0A9W7BTV9"/>
<reference evidence="3" key="1">
    <citation type="journal article" date="2023" name="Commun. Biol.">
        <title>Genome analysis of Parmales, the sister group of diatoms, reveals the evolutionary specialization of diatoms from phago-mixotrophs to photoautotrophs.</title>
        <authorList>
            <person name="Ban H."/>
            <person name="Sato S."/>
            <person name="Yoshikawa S."/>
            <person name="Yamada K."/>
            <person name="Nakamura Y."/>
            <person name="Ichinomiya M."/>
            <person name="Sato N."/>
            <person name="Blanc-Mathieu R."/>
            <person name="Endo H."/>
            <person name="Kuwata A."/>
            <person name="Ogata H."/>
        </authorList>
    </citation>
    <scope>NUCLEOTIDE SEQUENCE [LARGE SCALE GENOMIC DNA]</scope>
    <source>
        <strain evidence="3">NIES 3699</strain>
    </source>
</reference>
<feature type="region of interest" description="Disordered" evidence="1">
    <location>
        <begin position="14"/>
        <end position="34"/>
    </location>
</feature>
<sequence>MICKYKEVNTAKSRCTPRGDQQKYNDGTPETAGLPVRPVTLTSSKPHDLIHSKITAFGFSVLSVVDCLYQKEEPDGSTRHLLLFTDDLLGHNSNGDYAIIKKHYAELRKDLTATEPTDLNHKKFLNISFHQNDTDGSWHASQNHYVDEMKVKFPKHSQTKNHPGAPETPTEHLYYLFQDVVSPGSPVPLPDGCQLSDSGYLEVYGNSDSEHGGMSNGKAILCCTVFLGSSILINRTIIPKTTAVDTTLAEAQAAFYGTRELQNCRQILETLGLYAHDRLNPPTSHIDNSALVTILLNARKTAVPYAKTHIAIKVAAISNALKNRDIRVEHKRSHQMVSDLGTKILAAAPNAIHSCVMQNVPQSDYLCFWRHIQKFRNRLENPKNLKQPN</sequence>
<gene>
    <name evidence="2" type="ORF">TrVE_jg1490</name>
</gene>
<proteinExistence type="predicted"/>
<evidence type="ECO:0000256" key="1">
    <source>
        <dbReference type="SAM" id="MobiDB-lite"/>
    </source>
</evidence>